<reference evidence="2 3" key="1">
    <citation type="submission" date="2023-01" db="EMBL/GenBank/DDBJ databases">
        <title>Sporosarcina sp. nov., isolated from Korean tranditional fermented seafood 'Jeotgal'.</title>
        <authorList>
            <person name="Yang A.-I."/>
        </authorList>
    </citation>
    <scope>NUCLEOTIDE SEQUENCE [LARGE SCALE GENOMIC DNA]</scope>
    <source>
        <strain evidence="2 3">B2O-1</strain>
    </source>
</reference>
<feature type="transmembrane region" description="Helical" evidence="1">
    <location>
        <begin position="31"/>
        <end position="49"/>
    </location>
</feature>
<feature type="transmembrane region" description="Helical" evidence="1">
    <location>
        <begin position="86"/>
        <end position="104"/>
    </location>
</feature>
<feature type="transmembrane region" description="Helical" evidence="1">
    <location>
        <begin position="61"/>
        <end position="79"/>
    </location>
</feature>
<accession>A0ABZ0KUT0</accession>
<gene>
    <name evidence="2" type="ORF">PGH26_13110</name>
</gene>
<sequence length="105" mass="10799">MSILLIIFVALGAAGLLLQGVMYTKQFKRNLGLRTANTVLGLVIGYIAFTSLGENETAGKVISLILGMSAVAGLAVSFVKRDALAGKLLLTVSVLGGLGFLFAGV</sequence>
<keyword evidence="1" id="KW-0472">Membrane</keyword>
<evidence type="ECO:0000256" key="1">
    <source>
        <dbReference type="SAM" id="Phobius"/>
    </source>
</evidence>
<protein>
    <submittedName>
        <fullName evidence="2">Uncharacterized protein</fullName>
    </submittedName>
</protein>
<name>A0ABZ0KUT0_9BACL</name>
<dbReference type="RefSeq" id="WP_323691490.1">
    <property type="nucleotide sequence ID" value="NZ_CP116341.1"/>
</dbReference>
<dbReference type="Proteomes" id="UP001303532">
    <property type="component" value="Chromosome"/>
</dbReference>
<keyword evidence="3" id="KW-1185">Reference proteome</keyword>
<organism evidence="2 3">
    <name type="scientific">Sporosarcina jeotgali</name>
    <dbReference type="NCBI Taxonomy" id="3020056"/>
    <lineage>
        <taxon>Bacteria</taxon>
        <taxon>Bacillati</taxon>
        <taxon>Bacillota</taxon>
        <taxon>Bacilli</taxon>
        <taxon>Bacillales</taxon>
        <taxon>Caryophanaceae</taxon>
        <taxon>Sporosarcina</taxon>
    </lineage>
</organism>
<evidence type="ECO:0000313" key="2">
    <source>
        <dbReference type="EMBL" id="WOV83804.1"/>
    </source>
</evidence>
<evidence type="ECO:0000313" key="3">
    <source>
        <dbReference type="Proteomes" id="UP001303532"/>
    </source>
</evidence>
<proteinExistence type="predicted"/>
<feature type="transmembrane region" description="Helical" evidence="1">
    <location>
        <begin position="6"/>
        <end position="24"/>
    </location>
</feature>
<dbReference type="EMBL" id="CP116341">
    <property type="protein sequence ID" value="WOV83804.1"/>
    <property type="molecule type" value="Genomic_DNA"/>
</dbReference>
<keyword evidence="1" id="KW-0812">Transmembrane</keyword>
<keyword evidence="1" id="KW-1133">Transmembrane helix</keyword>